<sequence length="166" mass="19403">MDGRLDIDSFEKAINGLNKNLSDVGLLFRANMPLLATDATQETKENCVDKMSERIAELLDSFRESYSYYNDFYEKIKENIRNDNIENPEEYDVFFNHANETFPKYIDELGQSIDSLCDIPVKTEKFDSTMRELGSIIENFRFDFKRTLAVSDVYEVQKQMKAENKD</sequence>
<name>A0A8T3VPA9_METOL</name>
<comment type="caution">
    <text evidence="1">The sequence shown here is derived from an EMBL/GenBank/DDBJ whole genome shotgun (WGS) entry which is preliminary data.</text>
</comment>
<reference evidence="1" key="1">
    <citation type="submission" date="2019-04" db="EMBL/GenBank/DDBJ databases">
        <title>Evolution of Biomass-Degrading Anaerobic Consortia Revealed by Metagenomics.</title>
        <authorList>
            <person name="Peng X."/>
        </authorList>
    </citation>
    <scope>NUCLEOTIDE SEQUENCE</scope>
    <source>
        <strain evidence="1">SIG14</strain>
    </source>
</reference>
<organism evidence="1 2">
    <name type="scientific">Methanobrevibacter olleyae</name>
    <dbReference type="NCBI Taxonomy" id="294671"/>
    <lineage>
        <taxon>Archaea</taxon>
        <taxon>Methanobacteriati</taxon>
        <taxon>Methanobacteriota</taxon>
        <taxon>Methanomada group</taxon>
        <taxon>Methanobacteria</taxon>
        <taxon>Methanobacteriales</taxon>
        <taxon>Methanobacteriaceae</taxon>
        <taxon>Methanobrevibacter</taxon>
    </lineage>
</organism>
<proteinExistence type="predicted"/>
<evidence type="ECO:0000313" key="2">
    <source>
        <dbReference type="Proteomes" id="UP000732619"/>
    </source>
</evidence>
<dbReference type="AlphaFoldDB" id="A0A8T3VPA9"/>
<dbReference type="Proteomes" id="UP000732619">
    <property type="component" value="Unassembled WGS sequence"/>
</dbReference>
<evidence type="ECO:0000313" key="1">
    <source>
        <dbReference type="EMBL" id="MBE6513132.1"/>
    </source>
</evidence>
<gene>
    <name evidence="1" type="ORF">E7Z75_08345</name>
</gene>
<dbReference type="EMBL" id="SUTG01000050">
    <property type="protein sequence ID" value="MBE6513132.1"/>
    <property type="molecule type" value="Genomic_DNA"/>
</dbReference>
<protein>
    <submittedName>
        <fullName evidence="1">Uncharacterized protein</fullName>
    </submittedName>
</protein>
<accession>A0A8T3VPA9</accession>